<comment type="caution">
    <text evidence="1">The sequence shown here is derived from an EMBL/GenBank/DDBJ whole genome shotgun (WGS) entry which is preliminary data.</text>
</comment>
<sequence length="92" mass="9672">MPKEVLHPLCSSAASLPDGLEFRTASTFFGTYINALSASLNPAGTILILRSGFSAVAPNAIKLTPIFSGSNFVWSCDPPSGNIPIHCSCFNL</sequence>
<protein>
    <submittedName>
        <fullName evidence="1">Uncharacterized protein</fullName>
    </submittedName>
</protein>
<proteinExistence type="predicted"/>
<accession>A0A1R1PT82</accession>
<evidence type="ECO:0000313" key="1">
    <source>
        <dbReference type="EMBL" id="OMH84113.1"/>
    </source>
</evidence>
<reference evidence="2" key="1">
    <citation type="submission" date="2017-01" db="EMBL/GenBank/DDBJ databases">
        <authorList>
            <person name="Wang Y."/>
            <person name="White M."/>
            <person name="Kvist S."/>
            <person name="Moncalvo J.-M."/>
        </authorList>
    </citation>
    <scope>NUCLEOTIDE SEQUENCE [LARGE SCALE GENOMIC DNA]</scope>
    <source>
        <strain evidence="2">COL-18-3</strain>
    </source>
</reference>
<keyword evidence="2" id="KW-1185">Reference proteome</keyword>
<dbReference type="AlphaFoldDB" id="A0A1R1PT82"/>
<name>A0A1R1PT82_ZANCU</name>
<gene>
    <name evidence="1" type="ORF">AX774_g2364</name>
</gene>
<evidence type="ECO:0000313" key="2">
    <source>
        <dbReference type="Proteomes" id="UP000188320"/>
    </source>
</evidence>
<organism evidence="1 2">
    <name type="scientific">Zancudomyces culisetae</name>
    <name type="common">Gut fungus</name>
    <name type="synonym">Smittium culisetae</name>
    <dbReference type="NCBI Taxonomy" id="1213189"/>
    <lineage>
        <taxon>Eukaryota</taxon>
        <taxon>Fungi</taxon>
        <taxon>Fungi incertae sedis</taxon>
        <taxon>Zoopagomycota</taxon>
        <taxon>Kickxellomycotina</taxon>
        <taxon>Harpellomycetes</taxon>
        <taxon>Harpellales</taxon>
        <taxon>Legeriomycetaceae</taxon>
        <taxon>Zancudomyces</taxon>
    </lineage>
</organism>
<dbReference type="Proteomes" id="UP000188320">
    <property type="component" value="Unassembled WGS sequence"/>
</dbReference>
<dbReference type="EMBL" id="LSSK01000249">
    <property type="protein sequence ID" value="OMH84113.1"/>
    <property type="molecule type" value="Genomic_DNA"/>
</dbReference>